<evidence type="ECO:0000313" key="2">
    <source>
        <dbReference type="Proteomes" id="UP001374599"/>
    </source>
</evidence>
<proteinExistence type="predicted"/>
<dbReference type="Proteomes" id="UP001374599">
    <property type="component" value="Unassembled WGS sequence"/>
</dbReference>
<sequence>MCIININAENIDYESALGKLGNSIKLYKIILIGFKNKYANAYDDLVTLGIENNYTEAKILSHSLKGVCGNLGANNLEIISRELEYSYLNEDNKHLQLLDDFKQEVHVVLEDINSILECIDGTNESK</sequence>
<comment type="caution">
    <text evidence="1">The sequence shown here is derived from an EMBL/GenBank/DDBJ whole genome shotgun (WGS) entry which is preliminary data.</text>
</comment>
<reference evidence="1" key="1">
    <citation type="submission" date="2023-09" db="EMBL/GenBank/DDBJ databases">
        <title>Vallitalea sediminicola and Vallitalea maricola sp. nov., anaerobic bacteria isolated from marine sediment.</title>
        <authorList>
            <person name="Hirano S."/>
            <person name="Maeda A."/>
            <person name="Terahara T."/>
            <person name="Mori K."/>
            <person name="Hamada M."/>
            <person name="Matsumoto R."/>
            <person name="Kobayashi T."/>
        </authorList>
    </citation>
    <scope>NUCLEOTIDE SEQUENCE</scope>
    <source>
        <strain evidence="1">AN17-2</strain>
    </source>
</reference>
<name>A0ACB5UHD5_9FIRM</name>
<dbReference type="EMBL" id="BTPU01000019">
    <property type="protein sequence ID" value="GMQ62047.1"/>
    <property type="molecule type" value="Genomic_DNA"/>
</dbReference>
<accession>A0ACB5UHD5</accession>
<organism evidence="1 2">
    <name type="scientific">Vallitalea maricola</name>
    <dbReference type="NCBI Taxonomy" id="3074433"/>
    <lineage>
        <taxon>Bacteria</taxon>
        <taxon>Bacillati</taxon>
        <taxon>Bacillota</taxon>
        <taxon>Clostridia</taxon>
        <taxon>Lachnospirales</taxon>
        <taxon>Vallitaleaceae</taxon>
        <taxon>Vallitalea</taxon>
    </lineage>
</organism>
<keyword evidence="2" id="KW-1185">Reference proteome</keyword>
<gene>
    <name evidence="1" type="ORF">AN2V17_12780</name>
</gene>
<protein>
    <submittedName>
        <fullName evidence="1">Uncharacterized protein</fullName>
    </submittedName>
</protein>
<evidence type="ECO:0000313" key="1">
    <source>
        <dbReference type="EMBL" id="GMQ62047.1"/>
    </source>
</evidence>